<name>A0ABX2CTQ1_9CYAN</name>
<dbReference type="Gene3D" id="3.30.565.10">
    <property type="entry name" value="Histidine kinase-like ATPase, C-terminal domain"/>
    <property type="match status" value="1"/>
</dbReference>
<evidence type="ECO:0000313" key="10">
    <source>
        <dbReference type="EMBL" id="NQE32870.1"/>
    </source>
</evidence>
<dbReference type="SMART" id="SM00220">
    <property type="entry name" value="S_TKc"/>
    <property type="match status" value="1"/>
</dbReference>
<dbReference type="InterPro" id="IPR003594">
    <property type="entry name" value="HATPase_dom"/>
</dbReference>
<dbReference type="PRINTS" id="PR00344">
    <property type="entry name" value="BCTRLSENSOR"/>
</dbReference>
<dbReference type="InterPro" id="IPR008271">
    <property type="entry name" value="Ser/Thr_kinase_AS"/>
</dbReference>
<organism evidence="10 11">
    <name type="scientific">Microcoleus asticus IPMA8</name>
    <dbReference type="NCBI Taxonomy" id="2563858"/>
    <lineage>
        <taxon>Bacteria</taxon>
        <taxon>Bacillati</taxon>
        <taxon>Cyanobacteriota</taxon>
        <taxon>Cyanophyceae</taxon>
        <taxon>Oscillatoriophycideae</taxon>
        <taxon>Oscillatoriales</taxon>
        <taxon>Microcoleaceae</taxon>
        <taxon>Microcoleus</taxon>
        <taxon>Microcoleus asticus</taxon>
    </lineage>
</organism>
<evidence type="ECO:0000256" key="2">
    <source>
        <dbReference type="ARBA" id="ARBA00012438"/>
    </source>
</evidence>
<dbReference type="Pfam" id="PF00989">
    <property type="entry name" value="PAS"/>
    <property type="match status" value="1"/>
</dbReference>
<keyword evidence="10" id="KW-0808">Transferase</keyword>
<dbReference type="SUPFAM" id="SSF55874">
    <property type="entry name" value="ATPase domain of HSP90 chaperone/DNA topoisomerase II/histidine kinase"/>
    <property type="match status" value="1"/>
</dbReference>
<dbReference type="PROSITE" id="PS50011">
    <property type="entry name" value="PROTEIN_KINASE_DOM"/>
    <property type="match status" value="1"/>
</dbReference>
<dbReference type="SMART" id="SM00091">
    <property type="entry name" value="PAS"/>
    <property type="match status" value="1"/>
</dbReference>
<dbReference type="Gene3D" id="3.40.50.300">
    <property type="entry name" value="P-loop containing nucleotide triphosphate hydrolases"/>
    <property type="match status" value="1"/>
</dbReference>
<keyword evidence="4" id="KW-0902">Two-component regulatory system</keyword>
<reference evidence="10 11" key="1">
    <citation type="journal article" date="2020" name="Sci. Rep.">
        <title>A novel cyanobacterial geosmin producer, revising GeoA distribution and dispersion patterns in Bacteria.</title>
        <authorList>
            <person name="Churro C."/>
            <person name="Semedo-Aguiar A.P."/>
            <person name="Silva A.D."/>
            <person name="Pereira-Leal J.B."/>
            <person name="Leite R.B."/>
        </authorList>
    </citation>
    <scope>NUCLEOTIDE SEQUENCE [LARGE SCALE GENOMIC DNA]</scope>
    <source>
        <strain evidence="10 11">IPMA8</strain>
    </source>
</reference>
<sequence length="2097" mass="235396">MNVIIPLAGYRLTEQIYAGSRTLVYRGIRDSDRTPVIIKLLRNEYPNFNELVGFRNQYTIAKNLNFPSIVKPLTLEVYQNSYALVMEDFGGISLSNYLHIATDKNQPAKSLSLTEFLNLALQLTDILHYLYQNRVIHKDIKPANILINPDTKQIKLIDFSIASLLPRETQEIQNPHILEGTLAYLSPEQTGRMNRGIDYRSDFYALGVTFYELLTGHLPFISDDSMELVHCHLAKQSIPIHQIHPKIPIVLSHIVSKLMAKNAENRYQSALGLKHDLEICLAQLEKTGKIEVFDLGQEDITDRFLIPEKLYGREKEVDRLLAAFERVANPPKSPLGKGGLRGVEMMLVAGFSGIGKTAVVNEVHKPIVRQRGYFIKGKYDQFQRNIPFSAFVLAFRDLMGQLISESDAQLQIWKSKLLTAVGDNGQVLIDVIPELERIIGKQQRTPELSGSAAQNRFNLLIQKFVQVFTQAEHPLVMFLDDLQWADSASLKLLQLLMEDTGHLLVLGAYRDNEVSPTHPFILTVDEIIKSGATVNTITLAPLQKDDINQLISDTLSCGSEIAKPLKKLVYQKTQGNPFFATQFLKALHDDGLITFDPPVSSTPLSSPLTKAGQTGVQGGWQCDIAQVKALAITDDVVEFMALQLQKMPFPTQEMLKLAACIGSQFDLATLAIVSEKSAEVAASALWKSLQEGLIIPTTEAYKFFTQSDNESVSSAAANPTYRFLHDRVQQAAYSLIPNERKQATHLQIGQLLLRNTVLAEREEILFDIANQLNRGRYLLNDPEEKERLSQLNLLAGRKSKTSTAYTVACEYITTGMELLRKDCWDIQYELCFALHKERVEVEYLNGNIEASQIWIDRTLKRAKTAIEKAEIYNLAIIQYTLRAEYPEAIAAGIKALSLFGIDITDEDFEVVRDREIATAQAILESRGIASLSDLPMMTDPEKKMATKLAIAMGPPTYRSHQRLWSVICAKAVNLCLQYGNTPEIGYIYPAYGGLRGYALNNYQNTSELIDLTLQLMPNFNNSSAESVAYLMIGSSLRHWSHPLKVASQDYQNSYQIGWESSNLQYAAYAFGHNMYCRFYQGLELKELEAEINQSLAFAQQQKNQWSIDLLTGGQMLAAKLRGTQTWSETIENEYLERCRKHKNWQVICIYTILKSQILYLCDCPESALESAEKAEAEIVNVAPQGLLPYARHRFIYALLLCQRYDRIPQAKQSDLWQKLIEYKQQLAVWAQNCSENFSAASELVSAEMARISGDKLSAIELYDRAIAAASQNALIQEEALANELAAKFYWEWNKEKVAQAYMIEAYYCYARWGAQAKVADLEQRYPQLLDPVLQPPQSSTSFKETLTLETMAYNRSSSTASEVLDLATLLKVSQAISGEIELDQLLTALLQIVMTNAGASKCVLLLKQDIELQVAAFVEEGQEPQLLPPMPLESSQNVAIALVNTVKRSLKPLVLVDARLYTEFSGDSYIEKHQPKSVLCSPILNQGKLIGILYLENNLTIGAFTSDRVELLNLLCSQAAISLENARLYQQSQQALTELRASEARFHKMADNIPGMVFQFQLAADGAKSMPYASSGCIDLYEAEPEMVMAGIINVFDAVYAGDLADLEQAITKSAQTLTPFNHEWRSVTSSGTIKWVQAISQPERRADESTVWDGVVFDVSDRKRSEAEYKATETALQISEQNLRTIFNNVSSAIIIHDLHGNVLDVNNRVLEMFGVEREQALQCSILDDYSTPDNPFHLVEDWWRRVLAGETIQFEWNVRKIDSNTVFEVDVTLNRIILDSKAVILGNVLDISDRKRAENERQQKSEALEKTLRELQQAQIQLIQGEKMSALGNLVAGVAHEINNPVGFLTGNITPALDYINDLFGLIDLVQQKYPQLEPEIEEEIETIELDYIREDLPKLIGSMQEGVKRIQDISISLRTFSRADSDRPVACNIHDGIDSTIMILKHRLKANDSRPEIQVIKDYGNIPKIECYAGQLNQVFMNILGNAIDALNELNIGRTYAEIKANPNQIIVTTELSDDRQKVVIRIKDNGIGMSEAVREKVFDNLFTTKSVGKGTGLGLAIARQIVVEKHHGQIKVDSVPSEGTVFSITIPVI</sequence>
<evidence type="ECO:0000259" key="6">
    <source>
        <dbReference type="PROSITE" id="PS50011"/>
    </source>
</evidence>
<dbReference type="InterPro" id="IPR013767">
    <property type="entry name" value="PAS_fold"/>
</dbReference>
<dbReference type="InterPro" id="IPR053159">
    <property type="entry name" value="Hybrid_Histidine_Kinase"/>
</dbReference>
<dbReference type="SUPFAM" id="SSF52540">
    <property type="entry name" value="P-loop containing nucleoside triphosphate hydrolases"/>
    <property type="match status" value="1"/>
</dbReference>
<dbReference type="Pfam" id="PF01590">
    <property type="entry name" value="GAF"/>
    <property type="match status" value="1"/>
</dbReference>
<dbReference type="SUPFAM" id="SSF56112">
    <property type="entry name" value="Protein kinase-like (PK-like)"/>
    <property type="match status" value="1"/>
</dbReference>
<feature type="domain" description="PAC" evidence="9">
    <location>
        <begin position="1621"/>
        <end position="1672"/>
    </location>
</feature>
<dbReference type="Proteomes" id="UP000702425">
    <property type="component" value="Unassembled WGS sequence"/>
</dbReference>
<dbReference type="InterPro" id="IPR000719">
    <property type="entry name" value="Prot_kinase_dom"/>
</dbReference>
<evidence type="ECO:0000256" key="3">
    <source>
        <dbReference type="ARBA" id="ARBA00022777"/>
    </source>
</evidence>
<dbReference type="SMART" id="SM00065">
    <property type="entry name" value="GAF"/>
    <property type="match status" value="1"/>
</dbReference>
<proteinExistence type="predicted"/>
<dbReference type="InterPro" id="IPR003018">
    <property type="entry name" value="GAF"/>
</dbReference>
<dbReference type="InterPro" id="IPR035965">
    <property type="entry name" value="PAS-like_dom_sf"/>
</dbReference>
<dbReference type="InterPro" id="IPR027417">
    <property type="entry name" value="P-loop_NTPase"/>
</dbReference>
<dbReference type="NCBIfam" id="TIGR00229">
    <property type="entry name" value="sensory_box"/>
    <property type="match status" value="1"/>
</dbReference>
<gene>
    <name evidence="10" type="primary">prkC_3</name>
    <name evidence="10" type="ORF">E5S67_00587</name>
</gene>
<keyword evidence="5" id="KW-0175">Coiled coil</keyword>
<dbReference type="InterPro" id="IPR001610">
    <property type="entry name" value="PAC"/>
</dbReference>
<keyword evidence="11" id="KW-1185">Reference proteome</keyword>
<evidence type="ECO:0000259" key="9">
    <source>
        <dbReference type="PROSITE" id="PS50113"/>
    </source>
</evidence>
<evidence type="ECO:0000256" key="4">
    <source>
        <dbReference type="ARBA" id="ARBA00023012"/>
    </source>
</evidence>
<dbReference type="Gene3D" id="3.30.450.40">
    <property type="match status" value="1"/>
</dbReference>
<dbReference type="SMART" id="SM00387">
    <property type="entry name" value="HATPase_c"/>
    <property type="match status" value="1"/>
</dbReference>
<accession>A0ABX2CTQ1</accession>
<dbReference type="Gene3D" id="1.10.510.10">
    <property type="entry name" value="Transferase(Phosphotransferase) domain 1"/>
    <property type="match status" value="1"/>
</dbReference>
<dbReference type="InterPro" id="IPR004358">
    <property type="entry name" value="Sig_transdc_His_kin-like_C"/>
</dbReference>
<dbReference type="SUPFAM" id="SSF55785">
    <property type="entry name" value="PYP-like sensor domain (PAS domain)"/>
    <property type="match status" value="2"/>
</dbReference>
<comment type="caution">
    <text evidence="10">The sequence shown here is derived from an EMBL/GenBank/DDBJ whole genome shotgun (WGS) entry which is preliminary data.</text>
</comment>
<dbReference type="InterPro" id="IPR011009">
    <property type="entry name" value="Kinase-like_dom_sf"/>
</dbReference>
<comment type="catalytic activity">
    <reaction evidence="1">
        <text>ATP + protein L-histidine = ADP + protein N-phospho-L-histidine.</text>
        <dbReference type="EC" id="2.7.13.3"/>
    </reaction>
</comment>
<dbReference type="CDD" id="cd14014">
    <property type="entry name" value="STKc_PknB_like"/>
    <property type="match status" value="1"/>
</dbReference>
<dbReference type="Gene3D" id="3.30.450.20">
    <property type="entry name" value="PAS domain"/>
    <property type="match status" value="2"/>
</dbReference>
<feature type="coiled-coil region" evidence="5">
    <location>
        <begin position="1796"/>
        <end position="1830"/>
    </location>
</feature>
<feature type="domain" description="Protein kinase" evidence="6">
    <location>
        <begin position="10"/>
        <end position="278"/>
    </location>
</feature>
<dbReference type="InterPro" id="IPR005467">
    <property type="entry name" value="His_kinase_dom"/>
</dbReference>
<dbReference type="InterPro" id="IPR036890">
    <property type="entry name" value="HATPase_C_sf"/>
</dbReference>
<dbReference type="EC" id="2.7.13.3" evidence="2"/>
<feature type="domain" description="Histidine kinase" evidence="7">
    <location>
        <begin position="1839"/>
        <end position="2097"/>
    </location>
</feature>
<dbReference type="InterPro" id="IPR041664">
    <property type="entry name" value="AAA_16"/>
</dbReference>
<keyword evidence="3 10" id="KW-0418">Kinase</keyword>
<dbReference type="GO" id="GO:0004674">
    <property type="term" value="F:protein serine/threonine kinase activity"/>
    <property type="evidence" value="ECO:0007669"/>
    <property type="project" value="UniProtKB-EC"/>
</dbReference>
<dbReference type="SMART" id="SM00086">
    <property type="entry name" value="PAC"/>
    <property type="match status" value="2"/>
</dbReference>
<evidence type="ECO:0000259" key="8">
    <source>
        <dbReference type="PROSITE" id="PS50112"/>
    </source>
</evidence>
<dbReference type="Pfam" id="PF02518">
    <property type="entry name" value="HATPase_c"/>
    <property type="match status" value="1"/>
</dbReference>
<evidence type="ECO:0000259" key="7">
    <source>
        <dbReference type="PROSITE" id="PS50109"/>
    </source>
</evidence>
<dbReference type="PROSITE" id="PS50112">
    <property type="entry name" value="PAS"/>
    <property type="match status" value="1"/>
</dbReference>
<evidence type="ECO:0000313" key="11">
    <source>
        <dbReference type="Proteomes" id="UP000702425"/>
    </source>
</evidence>
<dbReference type="Pfam" id="PF00069">
    <property type="entry name" value="Pkinase"/>
    <property type="match status" value="1"/>
</dbReference>
<dbReference type="EMBL" id="SRRZ01000007">
    <property type="protein sequence ID" value="NQE32870.1"/>
    <property type="molecule type" value="Genomic_DNA"/>
</dbReference>
<dbReference type="InterPro" id="IPR000700">
    <property type="entry name" value="PAS-assoc_C"/>
</dbReference>
<feature type="domain" description="PAS" evidence="8">
    <location>
        <begin position="1680"/>
        <end position="1752"/>
    </location>
</feature>
<dbReference type="PROSITE" id="PS50109">
    <property type="entry name" value="HIS_KIN"/>
    <property type="match status" value="1"/>
</dbReference>
<dbReference type="PANTHER" id="PTHR43642">
    <property type="entry name" value="HYBRID SIGNAL TRANSDUCTION HISTIDINE KINASE G"/>
    <property type="match status" value="1"/>
</dbReference>
<dbReference type="InterPro" id="IPR000014">
    <property type="entry name" value="PAS"/>
</dbReference>
<dbReference type="InterPro" id="IPR029016">
    <property type="entry name" value="GAF-like_dom_sf"/>
</dbReference>
<dbReference type="Gene3D" id="1.10.287.130">
    <property type="match status" value="1"/>
</dbReference>
<dbReference type="Pfam" id="PF13191">
    <property type="entry name" value="AAA_16"/>
    <property type="match status" value="1"/>
</dbReference>
<dbReference type="PROSITE" id="PS00108">
    <property type="entry name" value="PROTEIN_KINASE_ST"/>
    <property type="match status" value="1"/>
</dbReference>
<dbReference type="PANTHER" id="PTHR43642:SF1">
    <property type="entry name" value="HYBRID SIGNAL TRANSDUCTION HISTIDINE KINASE G"/>
    <property type="match status" value="1"/>
</dbReference>
<dbReference type="PROSITE" id="PS50113">
    <property type="entry name" value="PAC"/>
    <property type="match status" value="1"/>
</dbReference>
<evidence type="ECO:0000256" key="5">
    <source>
        <dbReference type="SAM" id="Coils"/>
    </source>
</evidence>
<dbReference type="CDD" id="cd00130">
    <property type="entry name" value="PAS"/>
    <property type="match status" value="1"/>
</dbReference>
<dbReference type="SUPFAM" id="SSF55781">
    <property type="entry name" value="GAF domain-like"/>
    <property type="match status" value="1"/>
</dbReference>
<evidence type="ECO:0000256" key="1">
    <source>
        <dbReference type="ARBA" id="ARBA00000085"/>
    </source>
</evidence>
<protein>
    <recommendedName>
        <fullName evidence="2">histidine kinase</fullName>
        <ecNumber evidence="2">2.7.13.3</ecNumber>
    </recommendedName>
</protein>
<dbReference type="RefSeq" id="WP_172185349.1">
    <property type="nucleotide sequence ID" value="NZ_CAWPPK010000285.1"/>
</dbReference>